<feature type="disulfide bond" evidence="13">
    <location>
        <begin position="553"/>
        <end position="562"/>
    </location>
</feature>
<dbReference type="FunFam" id="2.10.25.140:FF:000001">
    <property type="entry name" value="Delta-like protein"/>
    <property type="match status" value="1"/>
</dbReference>
<dbReference type="CDD" id="cd00054">
    <property type="entry name" value="EGF_CA"/>
    <property type="match status" value="7"/>
</dbReference>
<dbReference type="GO" id="GO:0019904">
    <property type="term" value="F:protein domain specific binding"/>
    <property type="evidence" value="ECO:0007669"/>
    <property type="project" value="UniProtKB-ARBA"/>
</dbReference>
<dbReference type="PROSITE" id="PS00010">
    <property type="entry name" value="ASX_HYDROXYL"/>
    <property type="match status" value="4"/>
</dbReference>
<dbReference type="Gene3D" id="2.60.40.3510">
    <property type="match status" value="1"/>
</dbReference>
<feature type="disulfide bond" evidence="14">
    <location>
        <begin position="187"/>
        <end position="196"/>
    </location>
</feature>
<comment type="function">
    <text evidence="15">Putative Notch ligand involved in the mediation of Notch signaling.</text>
</comment>
<feature type="domain" description="DSL" evidence="18">
    <location>
        <begin position="185"/>
        <end position="229"/>
    </location>
</feature>
<dbReference type="GO" id="GO:0035239">
    <property type="term" value="P:tube morphogenesis"/>
    <property type="evidence" value="ECO:0007669"/>
    <property type="project" value="UniProtKB-ARBA"/>
</dbReference>
<dbReference type="SMART" id="SM00051">
    <property type="entry name" value="DSL"/>
    <property type="match status" value="1"/>
</dbReference>
<feature type="disulfide bond" evidence="13">
    <location>
        <begin position="324"/>
        <end position="333"/>
    </location>
</feature>
<dbReference type="Proteomes" id="UP001186944">
    <property type="component" value="Unassembled WGS sequence"/>
</dbReference>
<dbReference type="FunFam" id="2.10.25.10:FF:000575">
    <property type="entry name" value="Crumbs, isoform C"/>
    <property type="match status" value="1"/>
</dbReference>
<feature type="domain" description="EGF-like" evidence="17">
    <location>
        <begin position="296"/>
        <end position="334"/>
    </location>
</feature>
<evidence type="ECO:0000256" key="5">
    <source>
        <dbReference type="ARBA" id="ARBA00022729"/>
    </source>
</evidence>
<dbReference type="FunFam" id="2.10.25.10:FF:000012">
    <property type="entry name" value="Delta-like protein"/>
    <property type="match status" value="1"/>
</dbReference>
<keyword evidence="5 15" id="KW-0732">Signal</keyword>
<keyword evidence="7" id="KW-0221">Differentiation</keyword>
<feature type="disulfide bond" evidence="14">
    <location>
        <begin position="200"/>
        <end position="212"/>
    </location>
</feature>
<dbReference type="GO" id="GO:0016020">
    <property type="term" value="C:membrane"/>
    <property type="evidence" value="ECO:0007669"/>
    <property type="project" value="UniProtKB-SubCell"/>
</dbReference>
<dbReference type="Pfam" id="PF21700">
    <property type="entry name" value="EGF_DL_JAG"/>
    <property type="match status" value="1"/>
</dbReference>
<dbReference type="SMART" id="SM00179">
    <property type="entry name" value="EGF_CA"/>
    <property type="match status" value="7"/>
</dbReference>
<dbReference type="Gene3D" id="2.10.25.140">
    <property type="match status" value="1"/>
</dbReference>
<dbReference type="PRINTS" id="PR00010">
    <property type="entry name" value="EGFBLOOD"/>
</dbReference>
<dbReference type="InterPro" id="IPR009030">
    <property type="entry name" value="Growth_fac_rcpt_cys_sf"/>
</dbReference>
<feature type="disulfide bond" evidence="13">
    <location>
        <begin position="515"/>
        <end position="524"/>
    </location>
</feature>
<dbReference type="Pfam" id="PF00008">
    <property type="entry name" value="EGF"/>
    <property type="match status" value="7"/>
</dbReference>
<dbReference type="PROSITE" id="PS01187">
    <property type="entry name" value="EGF_CA"/>
    <property type="match status" value="2"/>
</dbReference>
<protein>
    <recommendedName>
        <fullName evidence="15">Delta-like protein</fullName>
    </recommendedName>
</protein>
<dbReference type="PROSITE" id="PS01186">
    <property type="entry name" value="EGF_2"/>
    <property type="match status" value="8"/>
</dbReference>
<feature type="domain" description="EGF-like" evidence="17">
    <location>
        <begin position="375"/>
        <end position="411"/>
    </location>
</feature>
<evidence type="ECO:0000256" key="3">
    <source>
        <dbReference type="ARBA" id="ARBA00022536"/>
    </source>
</evidence>
<dbReference type="Pfam" id="PF01414">
    <property type="entry name" value="DSL"/>
    <property type="match status" value="1"/>
</dbReference>
<keyword evidence="12" id="KW-0325">Glycoprotein</keyword>
<dbReference type="PROSITE" id="PS00022">
    <property type="entry name" value="EGF_1"/>
    <property type="match status" value="8"/>
</dbReference>
<evidence type="ECO:0000313" key="20">
    <source>
        <dbReference type="Proteomes" id="UP001186944"/>
    </source>
</evidence>
<evidence type="ECO:0000256" key="2">
    <source>
        <dbReference type="ARBA" id="ARBA00022473"/>
    </source>
</evidence>
<feature type="disulfide bond" evidence="13">
    <location>
        <begin position="439"/>
        <end position="448"/>
    </location>
</feature>
<dbReference type="SMART" id="SM00181">
    <property type="entry name" value="EGF"/>
    <property type="match status" value="10"/>
</dbReference>
<dbReference type="FunFam" id="2.10.25.10:FF:000061">
    <property type="entry name" value="Delta-like protein"/>
    <property type="match status" value="1"/>
</dbReference>
<evidence type="ECO:0000256" key="16">
    <source>
        <dbReference type="SAM" id="Phobius"/>
    </source>
</evidence>
<dbReference type="InterPro" id="IPR051022">
    <property type="entry name" value="Notch_Cell-Fate_Det"/>
</dbReference>
<dbReference type="GO" id="GO:0030182">
    <property type="term" value="P:neuron differentiation"/>
    <property type="evidence" value="ECO:0007669"/>
    <property type="project" value="UniProtKB-ARBA"/>
</dbReference>
<feature type="domain" description="EGF-like" evidence="17">
    <location>
        <begin position="451"/>
        <end position="487"/>
    </location>
</feature>
<dbReference type="FunFam" id="2.10.25.10:FF:000122">
    <property type="entry name" value="Protein crumbs homolog 2"/>
    <property type="match status" value="1"/>
</dbReference>
<dbReference type="SUPFAM" id="SSF57184">
    <property type="entry name" value="Growth factor receptor domain"/>
    <property type="match status" value="1"/>
</dbReference>
<evidence type="ECO:0000256" key="8">
    <source>
        <dbReference type="ARBA" id="ARBA00022843"/>
    </source>
</evidence>
<dbReference type="GO" id="GO:0030855">
    <property type="term" value="P:epithelial cell differentiation"/>
    <property type="evidence" value="ECO:0007669"/>
    <property type="project" value="UniProtKB-ARBA"/>
</dbReference>
<dbReference type="PROSITE" id="PS50026">
    <property type="entry name" value="EGF_3"/>
    <property type="match status" value="8"/>
</dbReference>
<feature type="domain" description="EGF-like" evidence="17">
    <location>
        <begin position="527"/>
        <end position="563"/>
    </location>
</feature>
<keyword evidence="2 15" id="KW-0217">Developmental protein</keyword>
<dbReference type="InterPro" id="IPR000152">
    <property type="entry name" value="EGF-type_Asp/Asn_hydroxyl_site"/>
</dbReference>
<dbReference type="SUPFAM" id="SSF57196">
    <property type="entry name" value="EGF/Laminin"/>
    <property type="match status" value="4"/>
</dbReference>
<gene>
    <name evidence="19" type="ORF">FSP39_005038</name>
</gene>
<dbReference type="InterPro" id="IPR001774">
    <property type="entry name" value="DSL"/>
</dbReference>
<feature type="disulfide bond" evidence="13">
    <location>
        <begin position="253"/>
        <end position="262"/>
    </location>
</feature>
<keyword evidence="11 13" id="KW-1015">Disulfide bond</keyword>
<dbReference type="PANTHER" id="PTHR24049">
    <property type="entry name" value="CRUMBS FAMILY MEMBER"/>
    <property type="match status" value="1"/>
</dbReference>
<evidence type="ECO:0000256" key="7">
    <source>
        <dbReference type="ARBA" id="ARBA00022782"/>
    </source>
</evidence>
<evidence type="ECO:0000256" key="4">
    <source>
        <dbReference type="ARBA" id="ARBA00022692"/>
    </source>
</evidence>
<keyword evidence="3 13" id="KW-0245">EGF-like domain</keyword>
<reference evidence="19" key="1">
    <citation type="submission" date="2019-08" db="EMBL/GenBank/DDBJ databases">
        <title>The improved chromosome-level genome for the pearl oyster Pinctada fucata martensii using PacBio sequencing and Hi-C.</title>
        <authorList>
            <person name="Zheng Z."/>
        </authorList>
    </citation>
    <scope>NUCLEOTIDE SEQUENCE</scope>
    <source>
        <strain evidence="19">ZZ-2019</strain>
        <tissue evidence="19">Adductor muscle</tissue>
    </source>
</reference>
<dbReference type="GO" id="GO:0048732">
    <property type="term" value="P:gland development"/>
    <property type="evidence" value="ECO:0007669"/>
    <property type="project" value="UniProtKB-ARBA"/>
</dbReference>
<keyword evidence="9 15" id="KW-1133">Transmembrane helix</keyword>
<dbReference type="FunFam" id="2.10.25.10:FF:000064">
    <property type="entry name" value="Delta-like protein"/>
    <property type="match status" value="1"/>
</dbReference>
<dbReference type="GO" id="GO:0007219">
    <property type="term" value="P:Notch signaling pathway"/>
    <property type="evidence" value="ECO:0007669"/>
    <property type="project" value="InterPro"/>
</dbReference>
<evidence type="ECO:0000256" key="12">
    <source>
        <dbReference type="ARBA" id="ARBA00023180"/>
    </source>
</evidence>
<evidence type="ECO:0000256" key="1">
    <source>
        <dbReference type="ARBA" id="ARBA00004479"/>
    </source>
</evidence>
<feature type="disulfide bond" evidence="13">
    <location>
        <begin position="477"/>
        <end position="486"/>
    </location>
</feature>
<feature type="domain" description="EGF-like" evidence="17">
    <location>
        <begin position="489"/>
        <end position="525"/>
    </location>
</feature>
<dbReference type="InterPro" id="IPR000742">
    <property type="entry name" value="EGF"/>
</dbReference>
<dbReference type="GO" id="GO:0048863">
    <property type="term" value="P:stem cell differentiation"/>
    <property type="evidence" value="ECO:0007669"/>
    <property type="project" value="UniProtKB-ARBA"/>
</dbReference>
<dbReference type="InterPro" id="IPR011651">
    <property type="entry name" value="Notch_ligand_N"/>
</dbReference>
<keyword evidence="8" id="KW-0832">Ubl conjugation</keyword>
<dbReference type="FunFam" id="2.10.25.10:FF:000309">
    <property type="entry name" value="Uncharacterized protein, isoform A"/>
    <property type="match status" value="1"/>
</dbReference>
<feature type="domain" description="EGF-like" evidence="17">
    <location>
        <begin position="413"/>
        <end position="449"/>
    </location>
</feature>
<keyword evidence="10 15" id="KW-0472">Membrane</keyword>
<dbReference type="PROSITE" id="PS51051">
    <property type="entry name" value="DSL"/>
    <property type="match status" value="1"/>
</dbReference>
<comment type="caution">
    <text evidence="19">The sequence shown here is derived from an EMBL/GenBank/DDBJ whole genome shotgun (WGS) entry which is preliminary data.</text>
</comment>
<comment type="subcellular location">
    <subcellularLocation>
        <location evidence="1 15">Membrane</location>
        <topology evidence="1 15">Single-pass type I membrane protein</topology>
    </subcellularLocation>
</comment>
<name>A0AA89BVQ9_PINIB</name>
<feature type="transmembrane region" description="Helical" evidence="16">
    <location>
        <begin position="612"/>
        <end position="636"/>
    </location>
</feature>
<proteinExistence type="predicted"/>
<feature type="domain" description="EGF-like" evidence="17">
    <location>
        <begin position="230"/>
        <end position="263"/>
    </location>
</feature>
<evidence type="ECO:0000256" key="6">
    <source>
        <dbReference type="ARBA" id="ARBA00022737"/>
    </source>
</evidence>
<dbReference type="GO" id="GO:0048646">
    <property type="term" value="P:anatomical structure formation involved in morphogenesis"/>
    <property type="evidence" value="ECO:0007669"/>
    <property type="project" value="UniProtKB-ARBA"/>
</dbReference>
<dbReference type="GO" id="GO:0009952">
    <property type="term" value="P:anterior/posterior pattern specification"/>
    <property type="evidence" value="ECO:0007669"/>
    <property type="project" value="UniProtKB-ARBA"/>
</dbReference>
<dbReference type="InterPro" id="IPR018097">
    <property type="entry name" value="EGF_Ca-bd_CS"/>
</dbReference>
<evidence type="ECO:0000256" key="10">
    <source>
        <dbReference type="ARBA" id="ARBA00023136"/>
    </source>
</evidence>
<dbReference type="EMBL" id="VSWD01000009">
    <property type="protein sequence ID" value="KAK3092618.1"/>
    <property type="molecule type" value="Genomic_DNA"/>
</dbReference>
<feature type="domain" description="EGF-like" evidence="17">
    <location>
        <begin position="336"/>
        <end position="373"/>
    </location>
</feature>
<dbReference type="InterPro" id="IPR001881">
    <property type="entry name" value="EGF-like_Ca-bd_dom"/>
</dbReference>
<keyword evidence="20" id="KW-1185">Reference proteome</keyword>
<evidence type="ECO:0000256" key="11">
    <source>
        <dbReference type="ARBA" id="ARBA00023157"/>
    </source>
</evidence>
<feature type="disulfide bond" evidence="13">
    <location>
        <begin position="363"/>
        <end position="372"/>
    </location>
</feature>
<keyword evidence="6 15" id="KW-0677">Repeat</keyword>
<evidence type="ECO:0000259" key="17">
    <source>
        <dbReference type="PROSITE" id="PS50026"/>
    </source>
</evidence>
<organism evidence="19 20">
    <name type="scientific">Pinctada imbricata</name>
    <name type="common">Atlantic pearl-oyster</name>
    <name type="synonym">Pinctada martensii</name>
    <dbReference type="NCBI Taxonomy" id="66713"/>
    <lineage>
        <taxon>Eukaryota</taxon>
        <taxon>Metazoa</taxon>
        <taxon>Spiralia</taxon>
        <taxon>Lophotrochozoa</taxon>
        <taxon>Mollusca</taxon>
        <taxon>Bivalvia</taxon>
        <taxon>Autobranchia</taxon>
        <taxon>Pteriomorphia</taxon>
        <taxon>Pterioida</taxon>
        <taxon>Pterioidea</taxon>
        <taxon>Pteriidae</taxon>
        <taxon>Pinctada</taxon>
    </lineage>
</organism>
<feature type="disulfide bond" evidence="14">
    <location>
        <begin position="220"/>
        <end position="229"/>
    </location>
</feature>
<evidence type="ECO:0000256" key="9">
    <source>
        <dbReference type="ARBA" id="ARBA00022989"/>
    </source>
</evidence>
<evidence type="ECO:0000256" key="14">
    <source>
        <dbReference type="PROSITE-ProRule" id="PRU00377"/>
    </source>
</evidence>
<comment type="caution">
    <text evidence="13">Lacks conserved residue(s) required for the propagation of feature annotation.</text>
</comment>
<dbReference type="Pfam" id="PF07657">
    <property type="entry name" value="MNNL"/>
    <property type="match status" value="1"/>
</dbReference>
<dbReference type="FunFam" id="2.10.25.10:FF:000095">
    <property type="entry name" value="Notch, isoform B"/>
    <property type="match status" value="1"/>
</dbReference>
<evidence type="ECO:0000259" key="18">
    <source>
        <dbReference type="PROSITE" id="PS51051"/>
    </source>
</evidence>
<dbReference type="GO" id="GO:0035282">
    <property type="term" value="P:segmentation"/>
    <property type="evidence" value="ECO:0007669"/>
    <property type="project" value="UniProtKB-ARBA"/>
</dbReference>
<dbReference type="GO" id="GO:0030097">
    <property type="term" value="P:hemopoiesis"/>
    <property type="evidence" value="ECO:0007669"/>
    <property type="project" value="UniProtKB-ARBA"/>
</dbReference>
<evidence type="ECO:0000256" key="13">
    <source>
        <dbReference type="PROSITE-ProRule" id="PRU00076"/>
    </source>
</evidence>
<evidence type="ECO:0000256" key="15">
    <source>
        <dbReference type="RuleBase" id="RU280815"/>
    </source>
</evidence>
<dbReference type="GO" id="GO:0005509">
    <property type="term" value="F:calcium ion binding"/>
    <property type="evidence" value="ECO:0007669"/>
    <property type="project" value="InterPro"/>
</dbReference>
<keyword evidence="4 15" id="KW-0812">Transmembrane</keyword>
<accession>A0AA89BVQ9</accession>
<sequence>MRLWKIYRVLVLWIIQLFILISKVHSTGVFELYLGSFQNRNGHDSDGNCCNGIFSPSSSLNCSSSCRTFFRICLTHYQTHITDEVHCSYAEEITPVLGDNNVNFHNLPVKFENPIRFPFQFSWPGDFSLILEAWHDRTINGPTQGTPRDLISRMADQRSLLVGQPWKNFTHTTAGQTQLEYAYRVICDEYYYGPGCSNFCKPRDDQFGHYNCDENGNKICNDGWTGEYCDQAACLPGCHKDHGYCDQPNECKCRLGWEGPFCDQCLRYPGCLHGTCAEPWQCNCLEGWGGLFCNQDLNYCTHHSPCKNGGICTNTGQGSYTCACPNGFQGTNCEIEVDNCEEMPCSNGGTCQPLGTSGFECQCPDGYTGKRCDTVARSCVNNPCHNNATCTEADGTYTCHCKGGYTGYNCDVELNECVSQPCQNGGKCVDEVSGFRCVCTAGFSGPTCSHNINECRDNPCLNGGSCIDGNNDFTCRCVPGYVGPLCQINVPDCDTFPCANGGQCHDLVNDFACTCKPGWTGKDCRYNVDECESRPCQNGATCKDLVNDYECTCLSGFRGKNCEIFGTGTSVTTTPSTVEPVIQTSKSANASAESKQQDNKEPRITGITIKQLVLIVCLGAGIPLLLIIFVVIFFLLRKRNPAPQTTIDTTKEYEQNVVNHINNKLGEPHIYTTIQSNPSSSKSVVSNVKVTNEEQKDLNTYSAAGRQNYIDKSSNKILLNTNDLKKHHEQFSKSPPPKERYSINFDPDVAGCSIGCPVDNTSYDCSSSIHIIGKSKTFQRDNDRNSTLYLDPPSLHRHSSYYSDDVLATEV</sequence>
<feature type="disulfide bond" evidence="13">
    <location>
        <begin position="401"/>
        <end position="410"/>
    </location>
</feature>
<dbReference type="Gene3D" id="2.10.25.10">
    <property type="entry name" value="Laminin"/>
    <property type="match status" value="8"/>
</dbReference>
<evidence type="ECO:0000313" key="19">
    <source>
        <dbReference type="EMBL" id="KAK3092618.1"/>
    </source>
</evidence>
<dbReference type="AlphaFoldDB" id="A0AA89BVQ9"/>
<dbReference type="FunFam" id="2.10.25.10:FF:000018">
    <property type="entry name" value="Delta-like 1"/>
    <property type="match status" value="1"/>
</dbReference>